<dbReference type="GO" id="GO:0009088">
    <property type="term" value="P:threonine biosynthetic process"/>
    <property type="evidence" value="ECO:0007669"/>
    <property type="project" value="UniProtKB-UniPathway"/>
</dbReference>
<evidence type="ECO:0000259" key="17">
    <source>
        <dbReference type="Pfam" id="PF03447"/>
    </source>
</evidence>
<reference evidence="18 19" key="1">
    <citation type="journal article" date="2015" name="Genome Announc.">
        <title>Expanding the biotechnology potential of lactobacilli through comparative genomics of 213 strains and associated genera.</title>
        <authorList>
            <person name="Sun Z."/>
            <person name="Harris H.M."/>
            <person name="McCann A."/>
            <person name="Guo C."/>
            <person name="Argimon S."/>
            <person name="Zhang W."/>
            <person name="Yang X."/>
            <person name="Jeffery I.B."/>
            <person name="Cooney J.C."/>
            <person name="Kagawa T.F."/>
            <person name="Liu W."/>
            <person name="Song Y."/>
            <person name="Salvetti E."/>
            <person name="Wrobel A."/>
            <person name="Rasinkangas P."/>
            <person name="Parkhill J."/>
            <person name="Rea M.C."/>
            <person name="O'Sullivan O."/>
            <person name="Ritari J."/>
            <person name="Douillard F.P."/>
            <person name="Paul Ross R."/>
            <person name="Yang R."/>
            <person name="Briner A.E."/>
            <person name="Felis G.E."/>
            <person name="de Vos W.M."/>
            <person name="Barrangou R."/>
            <person name="Klaenhammer T.R."/>
            <person name="Caufield P.W."/>
            <person name="Cui Y."/>
            <person name="Zhang H."/>
            <person name="O'Toole P.W."/>
        </authorList>
    </citation>
    <scope>NUCLEOTIDE SEQUENCE [LARGE SCALE GENOMIC DNA]</scope>
    <source>
        <strain evidence="18 19">DSM 22698</strain>
    </source>
</reference>
<evidence type="ECO:0000256" key="15">
    <source>
        <dbReference type="RuleBase" id="RU004171"/>
    </source>
</evidence>
<evidence type="ECO:0000256" key="1">
    <source>
        <dbReference type="ARBA" id="ARBA00005056"/>
    </source>
</evidence>
<feature type="binding site" evidence="13">
    <location>
        <position position="104"/>
    </location>
    <ligand>
        <name>NADPH</name>
        <dbReference type="ChEBI" id="CHEBI:57783"/>
    </ligand>
</feature>
<organism evidence="18 19">
    <name type="scientific">Lacticaseibacillus thailandensis DSM 22698 = JCM 13996</name>
    <dbReference type="NCBI Taxonomy" id="1423810"/>
    <lineage>
        <taxon>Bacteria</taxon>
        <taxon>Bacillati</taxon>
        <taxon>Bacillota</taxon>
        <taxon>Bacilli</taxon>
        <taxon>Lactobacillales</taxon>
        <taxon>Lactobacillaceae</taxon>
        <taxon>Lacticaseibacillus</taxon>
    </lineage>
</organism>
<gene>
    <name evidence="18" type="ORF">FD19_GL001855</name>
</gene>
<evidence type="ECO:0000256" key="6">
    <source>
        <dbReference type="ARBA" id="ARBA00022605"/>
    </source>
</evidence>
<comment type="catalytic activity">
    <reaction evidence="11">
        <text>L-homoserine + NADP(+) = L-aspartate 4-semialdehyde + NADPH + H(+)</text>
        <dbReference type="Rhea" id="RHEA:15761"/>
        <dbReference type="ChEBI" id="CHEBI:15378"/>
        <dbReference type="ChEBI" id="CHEBI:57476"/>
        <dbReference type="ChEBI" id="CHEBI:57783"/>
        <dbReference type="ChEBI" id="CHEBI:58349"/>
        <dbReference type="ChEBI" id="CHEBI:537519"/>
        <dbReference type="EC" id="1.1.1.3"/>
    </reaction>
    <physiologicalReaction direction="right-to-left" evidence="11">
        <dbReference type="Rhea" id="RHEA:15763"/>
    </physiologicalReaction>
</comment>
<feature type="domain" description="Aspartate/homoserine dehydrogenase NAD-binding" evidence="17">
    <location>
        <begin position="12"/>
        <end position="128"/>
    </location>
</feature>
<dbReference type="InterPro" id="IPR036291">
    <property type="entry name" value="NAD(P)-bd_dom_sf"/>
</dbReference>
<dbReference type="STRING" id="1423810.FD19_GL001855"/>
<dbReference type="GO" id="GO:0004412">
    <property type="term" value="F:homoserine dehydrogenase activity"/>
    <property type="evidence" value="ECO:0007669"/>
    <property type="project" value="UniProtKB-EC"/>
</dbReference>
<dbReference type="EMBL" id="AYZK01000008">
    <property type="protein sequence ID" value="KRM86542.1"/>
    <property type="molecule type" value="Genomic_DNA"/>
</dbReference>
<evidence type="ECO:0000256" key="9">
    <source>
        <dbReference type="ARBA" id="ARBA00023053"/>
    </source>
</evidence>
<evidence type="ECO:0000259" key="16">
    <source>
        <dbReference type="Pfam" id="PF00742"/>
    </source>
</evidence>
<evidence type="ECO:0000256" key="13">
    <source>
        <dbReference type="PIRSR" id="PIRSR000098-2"/>
    </source>
</evidence>
<dbReference type="PANTHER" id="PTHR43331">
    <property type="entry name" value="HOMOSERINE DEHYDROGENASE"/>
    <property type="match status" value="1"/>
</dbReference>
<name>A0A0R2C4L8_9LACO</name>
<keyword evidence="8 14" id="KW-0560">Oxidoreductase</keyword>
<keyword evidence="6 14" id="KW-0028">Amino-acid biosynthesis</keyword>
<dbReference type="Gene3D" id="3.40.50.720">
    <property type="entry name" value="NAD(P)-binding Rossmann-like Domain"/>
    <property type="match status" value="1"/>
</dbReference>
<proteinExistence type="inferred from homology"/>
<evidence type="ECO:0000256" key="5">
    <source>
        <dbReference type="ARBA" id="ARBA00013376"/>
    </source>
</evidence>
<dbReference type="GO" id="GO:0050661">
    <property type="term" value="F:NADP binding"/>
    <property type="evidence" value="ECO:0007669"/>
    <property type="project" value="InterPro"/>
</dbReference>
<dbReference type="NCBIfam" id="NF004976">
    <property type="entry name" value="PRK06349.1"/>
    <property type="match status" value="1"/>
</dbReference>
<dbReference type="FunFam" id="3.30.360.10:FF:000005">
    <property type="entry name" value="Homoserine dehydrogenase"/>
    <property type="match status" value="1"/>
</dbReference>
<dbReference type="SUPFAM" id="SSF55347">
    <property type="entry name" value="Glyceraldehyde-3-phosphate dehydrogenase-like, C-terminal domain"/>
    <property type="match status" value="1"/>
</dbReference>
<evidence type="ECO:0000256" key="12">
    <source>
        <dbReference type="PIRSR" id="PIRSR000098-1"/>
    </source>
</evidence>
<feature type="domain" description="Homoserine dehydrogenase catalytic" evidence="16">
    <location>
        <begin position="136"/>
        <end position="314"/>
    </location>
</feature>
<feature type="binding site" evidence="13">
    <location>
        <begin position="11"/>
        <end position="18"/>
    </location>
    <ligand>
        <name>NADP(+)</name>
        <dbReference type="ChEBI" id="CHEBI:58349"/>
    </ligand>
</feature>
<evidence type="ECO:0000313" key="18">
    <source>
        <dbReference type="EMBL" id="KRM86542.1"/>
    </source>
</evidence>
<dbReference type="Pfam" id="PF00742">
    <property type="entry name" value="Homoserine_dh"/>
    <property type="match status" value="1"/>
</dbReference>
<dbReference type="UniPathway" id="UPA00051">
    <property type="reaction ID" value="UER00465"/>
</dbReference>
<comment type="pathway">
    <text evidence="2 14">Amino-acid biosynthesis; L-methionine biosynthesis via de novo pathway; L-homoserine from L-aspartate: step 3/3.</text>
</comment>
<dbReference type="UniPathway" id="UPA00050">
    <property type="reaction ID" value="UER00063"/>
</dbReference>
<evidence type="ECO:0000256" key="11">
    <source>
        <dbReference type="ARBA" id="ARBA00048841"/>
    </source>
</evidence>
<dbReference type="Proteomes" id="UP000051789">
    <property type="component" value="Unassembled WGS sequence"/>
</dbReference>
<sequence length="413" mass="43885">MTMNTINIGLLGLGTVGSGLVNILQDPQPRLAARQLRITRIAVRTVTPERQAQYPGIALTTDSQSIVTDPKINVVVEAIGGTTKAKELIKTALTFGKHVVTANKDLIATDGIELSQIAATHHVGLYYEAAVMGAIPVLRTLRNAYAGDPISRITGIANGTSNFILTQMIAHGSSYDDALALAQRKGFAEANPANDVEGLDATYKLLILTRFAFGMNPSMDDVDIQGITTLQPQDFVTASIWGYAIKPLAVSELTPDGLCLRVAPHLVPLGHPLAAVRDENNAVLIDSQNVKRLSMVGPGAGSLPTANSIVADLLDLADDIHYGNTPERFVDTDTPAIVADSAHRVAPRFVSITGTGFTREQLRALGITGRVQRIRGRTTVLTGPVADTDVQRWHSQLAAAGVGLIHVLPVLQG</sequence>
<comment type="similarity">
    <text evidence="3 15">Belongs to the homoserine dehydrogenase family.</text>
</comment>
<comment type="caution">
    <text evidence="18">The sequence shown here is derived from an EMBL/GenBank/DDBJ whole genome shotgun (WGS) entry which is preliminary data.</text>
</comment>
<dbReference type="PANTHER" id="PTHR43331:SF1">
    <property type="entry name" value="HOMOSERINE DEHYDROGENASE"/>
    <property type="match status" value="1"/>
</dbReference>
<accession>A0A0R2C4L8</accession>
<evidence type="ECO:0000256" key="3">
    <source>
        <dbReference type="ARBA" id="ARBA00006753"/>
    </source>
</evidence>
<dbReference type="PIRSF" id="PIRSF000098">
    <property type="entry name" value="Homoser_dehydrog"/>
    <property type="match status" value="1"/>
</dbReference>
<feature type="binding site" evidence="13">
    <location>
        <position position="189"/>
    </location>
    <ligand>
        <name>L-homoserine</name>
        <dbReference type="ChEBI" id="CHEBI:57476"/>
    </ligand>
</feature>
<dbReference type="Pfam" id="PF03447">
    <property type="entry name" value="NAD_binding_3"/>
    <property type="match status" value="1"/>
</dbReference>
<dbReference type="InterPro" id="IPR016204">
    <property type="entry name" value="HDH"/>
</dbReference>
<dbReference type="GO" id="GO:0009086">
    <property type="term" value="P:methionine biosynthetic process"/>
    <property type="evidence" value="ECO:0007669"/>
    <property type="project" value="UniProtKB-KW"/>
</dbReference>
<dbReference type="InterPro" id="IPR001342">
    <property type="entry name" value="HDH_cat"/>
</dbReference>
<dbReference type="PROSITE" id="PS01042">
    <property type="entry name" value="HOMOSER_DHGENASE"/>
    <property type="match status" value="1"/>
</dbReference>
<keyword evidence="7 14" id="KW-0791">Threonine biosynthesis</keyword>
<evidence type="ECO:0000256" key="10">
    <source>
        <dbReference type="ARBA" id="ARBA00023167"/>
    </source>
</evidence>
<dbReference type="AlphaFoldDB" id="A0A0R2C4L8"/>
<keyword evidence="13 14" id="KW-0521">NADP</keyword>
<evidence type="ECO:0000256" key="7">
    <source>
        <dbReference type="ARBA" id="ARBA00022697"/>
    </source>
</evidence>
<feature type="active site" description="Proton donor" evidence="12">
    <location>
        <position position="204"/>
    </location>
</feature>
<evidence type="ECO:0000256" key="2">
    <source>
        <dbReference type="ARBA" id="ARBA00005062"/>
    </source>
</evidence>
<dbReference type="Gene3D" id="3.30.360.10">
    <property type="entry name" value="Dihydrodipicolinate Reductase, domain 2"/>
    <property type="match status" value="1"/>
</dbReference>
<dbReference type="SUPFAM" id="SSF51735">
    <property type="entry name" value="NAD(P)-binding Rossmann-fold domains"/>
    <property type="match status" value="1"/>
</dbReference>
<dbReference type="PATRIC" id="fig|1423810.4.peg.1902"/>
<keyword evidence="19" id="KW-1185">Reference proteome</keyword>
<keyword evidence="10 14" id="KW-0486">Methionine biosynthesis</keyword>
<comment type="pathway">
    <text evidence="1 14">Amino-acid biosynthesis; L-threonine biosynthesis; L-threonine from L-aspartate: step 3/5.</text>
</comment>
<evidence type="ECO:0000313" key="19">
    <source>
        <dbReference type="Proteomes" id="UP000051789"/>
    </source>
</evidence>
<protein>
    <recommendedName>
        <fullName evidence="5 14">Homoserine dehydrogenase</fullName>
        <ecNumber evidence="4 14">1.1.1.3</ecNumber>
    </recommendedName>
</protein>
<evidence type="ECO:0000256" key="8">
    <source>
        <dbReference type="ARBA" id="ARBA00023002"/>
    </source>
</evidence>
<evidence type="ECO:0000256" key="14">
    <source>
        <dbReference type="RuleBase" id="RU000579"/>
    </source>
</evidence>
<dbReference type="EC" id="1.1.1.3" evidence="4 14"/>
<dbReference type="InterPro" id="IPR019811">
    <property type="entry name" value="HDH_CS"/>
</dbReference>
<evidence type="ECO:0000256" key="4">
    <source>
        <dbReference type="ARBA" id="ARBA00013213"/>
    </source>
</evidence>
<keyword evidence="9" id="KW-0915">Sodium</keyword>
<dbReference type="InterPro" id="IPR005106">
    <property type="entry name" value="Asp/hSer_DH_NAD-bd"/>
</dbReference>